<dbReference type="Proteomes" id="UP000662637">
    <property type="component" value="Unassembled WGS sequence"/>
</dbReference>
<dbReference type="PANTHER" id="PTHR15109">
    <property type="entry name" value="AGAP004327-PA"/>
    <property type="match status" value="1"/>
</dbReference>
<feature type="region of interest" description="Disordered" evidence="1">
    <location>
        <begin position="1"/>
        <end position="50"/>
    </location>
</feature>
<evidence type="ECO:0000313" key="2">
    <source>
        <dbReference type="EMBL" id="KAF7469048.1"/>
    </source>
</evidence>
<keyword evidence="4" id="KW-1185">Reference proteome</keyword>
<feature type="compositionally biased region" description="Gly residues" evidence="1">
    <location>
        <begin position="18"/>
        <end position="35"/>
    </location>
</feature>
<gene>
    <name evidence="2" type="ORF">GHT09_019702</name>
    <name evidence="3" type="ORF">MONAX_5E016796</name>
</gene>
<organism evidence="3 4">
    <name type="scientific">Marmota monax</name>
    <name type="common">Woodchuck</name>
    <dbReference type="NCBI Taxonomy" id="9995"/>
    <lineage>
        <taxon>Eukaryota</taxon>
        <taxon>Metazoa</taxon>
        <taxon>Chordata</taxon>
        <taxon>Craniata</taxon>
        <taxon>Vertebrata</taxon>
        <taxon>Euteleostomi</taxon>
        <taxon>Mammalia</taxon>
        <taxon>Eutheria</taxon>
        <taxon>Euarchontoglires</taxon>
        <taxon>Glires</taxon>
        <taxon>Rodentia</taxon>
        <taxon>Sciuromorpha</taxon>
        <taxon>Sciuridae</taxon>
        <taxon>Xerinae</taxon>
        <taxon>Marmotini</taxon>
        <taxon>Marmota</taxon>
    </lineage>
</organism>
<dbReference type="InterPro" id="IPR029717">
    <property type="entry name" value="FAM193"/>
</dbReference>
<evidence type="ECO:0000313" key="3">
    <source>
        <dbReference type="EMBL" id="VTJ70841.1"/>
    </source>
</evidence>
<sequence>MSPADAKRGARRRKNKRGGGGGSGGGHGAASGGKAGPAAALRGPQAPGPSGAAGLLGGAAAAHGSLGAGGAAGGYFETPFSFGMNHRTPPYPAGDYCLLCRSERKDPSFLESGIKTASKLALSMAPKGNSVLHLPLWVCPDCRRTVEKEERHGGLDQPVSGCQRKQAHRPLCGMWVNWQQEERSCTCF</sequence>
<proteinExistence type="predicted"/>
<feature type="compositionally biased region" description="Low complexity" evidence="1">
    <location>
        <begin position="36"/>
        <end position="50"/>
    </location>
</feature>
<name>A0A5E4BPD4_MARMO</name>
<dbReference type="AlphaFoldDB" id="A0A5E4BPD4"/>
<evidence type="ECO:0000313" key="4">
    <source>
        <dbReference type="Proteomes" id="UP000335636"/>
    </source>
</evidence>
<reference evidence="2" key="2">
    <citation type="submission" date="2020-08" db="EMBL/GenBank/DDBJ databases">
        <authorList>
            <person name="Shumante A."/>
            <person name="Zimin A.V."/>
            <person name="Puiu D."/>
            <person name="Salzberg S.L."/>
        </authorList>
    </citation>
    <scope>NUCLEOTIDE SEQUENCE</scope>
    <source>
        <strain evidence="2">WC2-LM</strain>
        <tissue evidence="2">Liver</tissue>
    </source>
</reference>
<accession>A0A5E4BPD4</accession>
<evidence type="ECO:0000256" key="1">
    <source>
        <dbReference type="SAM" id="MobiDB-lite"/>
    </source>
</evidence>
<dbReference type="Proteomes" id="UP000335636">
    <property type="component" value="Unassembled WGS sequence"/>
</dbReference>
<dbReference type="EMBL" id="CABDUW010000526">
    <property type="protein sequence ID" value="VTJ70841.1"/>
    <property type="molecule type" value="Genomic_DNA"/>
</dbReference>
<protein>
    <submittedName>
        <fullName evidence="3">Uncharacterized protein</fullName>
    </submittedName>
</protein>
<reference evidence="3 4" key="1">
    <citation type="submission" date="2019-04" db="EMBL/GenBank/DDBJ databases">
        <authorList>
            <person name="Alioto T."/>
            <person name="Alioto T."/>
        </authorList>
    </citation>
    <scope>NUCLEOTIDE SEQUENCE [LARGE SCALE GENOMIC DNA]</scope>
</reference>
<dbReference type="EMBL" id="WJEC01007686">
    <property type="protein sequence ID" value="KAF7469048.1"/>
    <property type="molecule type" value="Genomic_DNA"/>
</dbReference>
<dbReference type="PANTHER" id="PTHR15109:SF2">
    <property type="entry name" value="PROTEIN FAM193A"/>
    <property type="match status" value="1"/>
</dbReference>